<dbReference type="InterPro" id="IPR036427">
    <property type="entry name" value="Bromodomain-like_sf"/>
</dbReference>
<keyword evidence="9" id="KW-0862">Zinc</keyword>
<evidence type="ECO:0000256" key="8">
    <source>
        <dbReference type="ARBA" id="ARBA00022771"/>
    </source>
</evidence>
<evidence type="ECO:0000256" key="6">
    <source>
        <dbReference type="ARBA" id="ARBA00022691"/>
    </source>
</evidence>
<evidence type="ECO:0008006" key="22">
    <source>
        <dbReference type="Google" id="ProtNLM"/>
    </source>
</evidence>
<dbReference type="Gene3D" id="2.170.270.10">
    <property type="entry name" value="SET domain"/>
    <property type="match status" value="1"/>
</dbReference>
<dbReference type="InterPro" id="IPR046341">
    <property type="entry name" value="SET_dom_sf"/>
</dbReference>
<gene>
    <name evidence="20" type="ORF">OXD698_LOCUS4368</name>
</gene>
<dbReference type="GO" id="GO:0005694">
    <property type="term" value="C:chromosome"/>
    <property type="evidence" value="ECO:0007669"/>
    <property type="project" value="UniProtKB-SubCell"/>
</dbReference>
<dbReference type="InterPro" id="IPR011011">
    <property type="entry name" value="Znf_FYVE_PHD"/>
</dbReference>
<evidence type="ECO:0000259" key="18">
    <source>
        <dbReference type="PROSITE" id="PS51038"/>
    </source>
</evidence>
<feature type="domain" description="BAH" evidence="18">
    <location>
        <begin position="1343"/>
        <end position="1475"/>
    </location>
</feature>
<dbReference type="PROSITE" id="PS51215">
    <property type="entry name" value="AWS"/>
    <property type="match status" value="1"/>
</dbReference>
<evidence type="ECO:0000259" key="16">
    <source>
        <dbReference type="PROSITE" id="PS50280"/>
    </source>
</evidence>
<dbReference type="Gene3D" id="3.30.40.10">
    <property type="entry name" value="Zinc/RING finger domain, C3HC4 (zinc finger)"/>
    <property type="match status" value="1"/>
</dbReference>
<dbReference type="GO" id="GO:0003682">
    <property type="term" value="F:chromatin binding"/>
    <property type="evidence" value="ECO:0007669"/>
    <property type="project" value="InterPro"/>
</dbReference>
<keyword evidence="7" id="KW-0479">Metal-binding</keyword>
<dbReference type="PROSITE" id="PS50868">
    <property type="entry name" value="POST_SET"/>
    <property type="match status" value="1"/>
</dbReference>
<evidence type="ECO:0000256" key="7">
    <source>
        <dbReference type="ARBA" id="ARBA00022723"/>
    </source>
</evidence>
<evidence type="ECO:0000256" key="5">
    <source>
        <dbReference type="ARBA" id="ARBA00022679"/>
    </source>
</evidence>
<dbReference type="Pfam" id="PF00439">
    <property type="entry name" value="Bromodomain"/>
    <property type="match status" value="1"/>
</dbReference>
<dbReference type="SUPFAM" id="SSF82199">
    <property type="entry name" value="SET domain"/>
    <property type="match status" value="1"/>
</dbReference>
<dbReference type="PROSITE" id="PS01359">
    <property type="entry name" value="ZF_PHD_1"/>
    <property type="match status" value="1"/>
</dbReference>
<dbReference type="InterPro" id="IPR006560">
    <property type="entry name" value="AWS_dom"/>
</dbReference>
<evidence type="ECO:0000256" key="4">
    <source>
        <dbReference type="ARBA" id="ARBA00022603"/>
    </source>
</evidence>
<dbReference type="Proteomes" id="UP000663844">
    <property type="component" value="Unassembled WGS sequence"/>
</dbReference>
<dbReference type="Pfam" id="PF00856">
    <property type="entry name" value="SET"/>
    <property type="match status" value="1"/>
</dbReference>
<evidence type="ECO:0000256" key="13">
    <source>
        <dbReference type="PROSITE-ProRule" id="PRU00035"/>
    </source>
</evidence>
<feature type="compositionally biased region" description="Polar residues" evidence="14">
    <location>
        <begin position="1669"/>
        <end position="1678"/>
    </location>
</feature>
<reference evidence="20" key="1">
    <citation type="submission" date="2021-02" db="EMBL/GenBank/DDBJ databases">
        <authorList>
            <person name="Nowell W R."/>
        </authorList>
    </citation>
    <scope>NUCLEOTIDE SEQUENCE</scope>
</reference>
<evidence type="ECO:0000256" key="10">
    <source>
        <dbReference type="ARBA" id="ARBA00022853"/>
    </source>
</evidence>
<dbReference type="SMART" id="SM00317">
    <property type="entry name" value="SET"/>
    <property type="match status" value="1"/>
</dbReference>
<feature type="region of interest" description="Disordered" evidence="14">
    <location>
        <begin position="1655"/>
        <end position="1678"/>
    </location>
</feature>
<evidence type="ECO:0000256" key="1">
    <source>
        <dbReference type="ARBA" id="ARBA00004123"/>
    </source>
</evidence>
<dbReference type="CDD" id="cd04369">
    <property type="entry name" value="Bromodomain"/>
    <property type="match status" value="1"/>
</dbReference>
<feature type="domain" description="AWS" evidence="19">
    <location>
        <begin position="723"/>
        <end position="769"/>
    </location>
</feature>
<dbReference type="Gene3D" id="2.30.30.490">
    <property type="match status" value="1"/>
</dbReference>
<dbReference type="SMART" id="SM00439">
    <property type="entry name" value="BAH"/>
    <property type="match status" value="1"/>
</dbReference>
<sequence>MQGWIKLMETIRNSDPPSNESPTFLPNSNFHNYRNSMQHQNLFNQSLPLTTNTNDYLLKSSERINTIITLDSPPNIFDSSSIISLDTTPRQIIDDILSVENELISQSRLRRESIISLEIESPTTTASSIISSTDSKQSPIHSKRNSMQKLNTFREPISTMKSNHISTPITEDISDDDDVPLVDIRKQKIISIDTLSIPSANDSIIPLATDLQSLPGHIQNDTRDIRFLIYSDIDTLSMHLHTCLYLDKQSSSSPITPNNLKTCNVLKKIFKIYYIKTFRKHLYLEKKISFIKNDKHKQQPLSMISSPTSTSFTTDWTVNRRNPSSTQRQIPKNPFHILQLEPAKQFLTTDNSSSSSSNIISKSPIEKFETVKDILARTYYPHLYTAIECGYHFGEKSKFPNTQQLITTHGDITFIKEMPQSPLPDVFNDPIAITLKTPPPTTRRDSIISQPSPIIMKNRNRQSNNSKNDDSRSLSSILVEPYMDNEIDELSPWAIKKSVVILTPTKIPLPSRIINEKDKPLTNNNRKRKLSNTNIKENKKNRIESTSSLETINHIEDITEPESDDDDDDDDDDEDYNVLPSELPKQCLIKNGLRSNYYKTRANDKSKAISNKSFPERRRLRRQSSGSLPSFYTGIFESDDAKSSYIDYRLPYDIYWQEQQKTKQPTMNNHFPHIITSTISILRHNKKKSSKPKQKQLSPYKKIFRNVYSDQLRQHALSLNTTEHTPTCECKPPQTCEDGVCLNRVMFTECTINCACGVKCTNQRVRKNLWYKHLEVFDTGKYGQGLRTTNSISKGTFLCEYVGEVITEEQFYDRMINLYSKDEHHYTMKLTQNLVIDAYRMGSIARFANHSCSPNCGFEKWSVDGLQRMCMFPLRTIKAGEELTYDYNFQCFNVQTQQACYCESSKCRGKIGTKQKSTTSSIITNNDTNSSITIQRLTQREKRRVLQSSIFLLRNLKRIKTKQELKNKNSNTLQQQQQTTDNQSAIPLFFTQNYYHSNGSNNRTILPNLRKNPTMIHKEMFYLFYNHIRRSHFVKTGRHNSELIDDTCYYAQLAQLNLILNEIFELILYHRGRTRDIIPANALKKCPSKRLYPAYYQIITKPIDLKRIRNKLDNGEYLSFELFEQDLLLLFNNAITYCGADSHEGQAVLELQNYFLNTIKLQYKTMLNLFINMQEEQTDLNTLENFIERLHKKETIDGQIRQILYDIIYNISDKIIDEDDDDDETIDNSPIVYKIVLDNKPSSHRASRSRTGSDCIVHCRCGSVYDETSLVQCYACQLWQHVTCVTIDDSSRPYYCFECVAPCEQNPSACLKTNVLIAATLSPLQTYDDNHESYSTLTRSDGFVIRINECYFVVKQDEKNIDRSLVSPEYDILFVERLWYDDYGVGQASGFFYIRPNETFHEPTRKFYLNEVFRFPSSNDPLPISLIVRPCFVFDIGTYRKGKPISDNSNRVLSSDLFICDYRVDKTARTFTRWIKTKQYPTNTKPYCFDTYVERLSPKRDYQIKGHFFDIKFGETVFEVGEHESEPYQKELQQQKQDHHHHHHHDNRRRAINHSNKLTHKQLQERHTRINGIIEKIYCRHYGQNSVPDEINYSIEQFLQQSFIPPSLIDINHHNNNSPLIENDTLILPLQSPAEIISKKRRTISLSSDDDIVELIPENDCPPSKKRGSTGQSTISPR</sequence>
<keyword evidence="10" id="KW-0156">Chromatin regulator</keyword>
<keyword evidence="8" id="KW-0863">Zinc-finger</keyword>
<dbReference type="InterPro" id="IPR001214">
    <property type="entry name" value="SET_dom"/>
</dbReference>
<dbReference type="InterPro" id="IPR001965">
    <property type="entry name" value="Znf_PHD"/>
</dbReference>
<dbReference type="PRINTS" id="PR00503">
    <property type="entry name" value="BROMODOMAIN"/>
</dbReference>
<dbReference type="PROSITE" id="PS51038">
    <property type="entry name" value="BAH"/>
    <property type="match status" value="1"/>
</dbReference>
<dbReference type="Gene3D" id="1.20.920.10">
    <property type="entry name" value="Bromodomain-like"/>
    <property type="match status" value="1"/>
</dbReference>
<dbReference type="GO" id="GO:0006355">
    <property type="term" value="P:regulation of DNA-templated transcription"/>
    <property type="evidence" value="ECO:0007669"/>
    <property type="project" value="TreeGrafter"/>
</dbReference>
<evidence type="ECO:0000256" key="12">
    <source>
        <dbReference type="ARBA" id="ARBA00023242"/>
    </source>
</evidence>
<dbReference type="EMBL" id="CAJOAZ010000164">
    <property type="protein sequence ID" value="CAF3560020.1"/>
    <property type="molecule type" value="Genomic_DNA"/>
</dbReference>
<evidence type="ECO:0000256" key="9">
    <source>
        <dbReference type="ARBA" id="ARBA00022833"/>
    </source>
</evidence>
<dbReference type="InterPro" id="IPR001487">
    <property type="entry name" value="Bromodomain"/>
</dbReference>
<dbReference type="SMART" id="SM00249">
    <property type="entry name" value="PHD"/>
    <property type="match status" value="1"/>
</dbReference>
<keyword evidence="4" id="KW-0489">Methyltransferase</keyword>
<dbReference type="PROSITE" id="PS50280">
    <property type="entry name" value="SET"/>
    <property type="match status" value="1"/>
</dbReference>
<dbReference type="InterPro" id="IPR043151">
    <property type="entry name" value="BAH_sf"/>
</dbReference>
<feature type="region of interest" description="Disordered" evidence="14">
    <location>
        <begin position="1526"/>
        <end position="1562"/>
    </location>
</feature>
<proteinExistence type="predicted"/>
<keyword evidence="12" id="KW-0539">Nucleus</keyword>
<dbReference type="GO" id="GO:0008270">
    <property type="term" value="F:zinc ion binding"/>
    <property type="evidence" value="ECO:0007669"/>
    <property type="project" value="UniProtKB-KW"/>
</dbReference>
<dbReference type="InterPro" id="IPR001025">
    <property type="entry name" value="BAH_dom"/>
</dbReference>
<evidence type="ECO:0000313" key="21">
    <source>
        <dbReference type="Proteomes" id="UP000663844"/>
    </source>
</evidence>
<feature type="domain" description="Bromo" evidence="15">
    <location>
        <begin position="1087"/>
        <end position="1145"/>
    </location>
</feature>
<evidence type="ECO:0000259" key="17">
    <source>
        <dbReference type="PROSITE" id="PS50868"/>
    </source>
</evidence>
<dbReference type="GO" id="GO:0042800">
    <property type="term" value="F:histone H3K4 methyltransferase activity"/>
    <property type="evidence" value="ECO:0007669"/>
    <property type="project" value="TreeGrafter"/>
</dbReference>
<dbReference type="SUPFAM" id="SSF57903">
    <property type="entry name" value="FYVE/PHD zinc finger"/>
    <property type="match status" value="1"/>
</dbReference>
<evidence type="ECO:0000256" key="3">
    <source>
        <dbReference type="ARBA" id="ARBA00022454"/>
    </source>
</evidence>
<feature type="region of interest" description="Disordered" evidence="14">
    <location>
        <begin position="604"/>
        <end position="624"/>
    </location>
</feature>
<keyword evidence="3" id="KW-0158">Chromosome</keyword>
<dbReference type="SMART" id="SM00570">
    <property type="entry name" value="AWS"/>
    <property type="match status" value="1"/>
</dbReference>
<feature type="domain" description="Post-SET" evidence="17">
    <location>
        <begin position="896"/>
        <end position="912"/>
    </location>
</feature>
<dbReference type="SUPFAM" id="SSF47370">
    <property type="entry name" value="Bromodomain"/>
    <property type="match status" value="1"/>
</dbReference>
<evidence type="ECO:0000256" key="14">
    <source>
        <dbReference type="SAM" id="MobiDB-lite"/>
    </source>
</evidence>
<name>A0A818KYD3_9BILA</name>
<evidence type="ECO:0000256" key="2">
    <source>
        <dbReference type="ARBA" id="ARBA00004286"/>
    </source>
</evidence>
<keyword evidence="5" id="KW-0808">Transferase</keyword>
<feature type="domain" description="SET" evidence="16">
    <location>
        <begin position="772"/>
        <end position="888"/>
    </location>
</feature>
<evidence type="ECO:0000313" key="20">
    <source>
        <dbReference type="EMBL" id="CAF3560020.1"/>
    </source>
</evidence>
<evidence type="ECO:0000259" key="19">
    <source>
        <dbReference type="PROSITE" id="PS51215"/>
    </source>
</evidence>
<feature type="region of interest" description="Disordered" evidence="14">
    <location>
        <begin position="435"/>
        <end position="473"/>
    </location>
</feature>
<dbReference type="Pfam" id="PF17907">
    <property type="entry name" value="AWS"/>
    <property type="match status" value="1"/>
</dbReference>
<organism evidence="20 21">
    <name type="scientific">Adineta steineri</name>
    <dbReference type="NCBI Taxonomy" id="433720"/>
    <lineage>
        <taxon>Eukaryota</taxon>
        <taxon>Metazoa</taxon>
        <taxon>Spiralia</taxon>
        <taxon>Gnathifera</taxon>
        <taxon>Rotifera</taxon>
        <taxon>Eurotatoria</taxon>
        <taxon>Bdelloidea</taxon>
        <taxon>Adinetida</taxon>
        <taxon>Adinetidae</taxon>
        <taxon>Adineta</taxon>
    </lineage>
</organism>
<dbReference type="PANTHER" id="PTHR46147">
    <property type="entry name" value="HISTONE-LYSINE N-METHYLTRANSFERASE ASH1"/>
    <property type="match status" value="1"/>
</dbReference>
<dbReference type="InterPro" id="IPR013083">
    <property type="entry name" value="Znf_RING/FYVE/PHD"/>
</dbReference>
<feature type="compositionally biased region" description="Basic residues" evidence="14">
    <location>
        <begin position="1538"/>
        <end position="1560"/>
    </location>
</feature>
<protein>
    <recommendedName>
        <fullName evidence="22">Histone-lysine N-methyltransferase</fullName>
    </recommendedName>
</protein>
<comment type="subcellular location">
    <subcellularLocation>
        <location evidence="2">Chromosome</location>
    </subcellularLocation>
    <subcellularLocation>
        <location evidence="1">Nucleus</location>
    </subcellularLocation>
</comment>
<dbReference type="InterPro" id="IPR019786">
    <property type="entry name" value="Zinc_finger_PHD-type_CS"/>
</dbReference>
<comment type="caution">
    <text evidence="20">The sequence shown here is derived from an EMBL/GenBank/DDBJ whole genome shotgun (WGS) entry which is preliminary data.</text>
</comment>
<dbReference type="SMART" id="SM00297">
    <property type="entry name" value="BROMO"/>
    <property type="match status" value="1"/>
</dbReference>
<dbReference type="InterPro" id="IPR003616">
    <property type="entry name" value="Post-SET_dom"/>
</dbReference>
<evidence type="ECO:0000259" key="15">
    <source>
        <dbReference type="PROSITE" id="PS50014"/>
    </source>
</evidence>
<dbReference type="PANTHER" id="PTHR46147:SF3">
    <property type="entry name" value="HISTONE-LYSINE N-METHYLTRANSFERASE ASH1"/>
    <property type="match status" value="1"/>
</dbReference>
<dbReference type="GO" id="GO:0032259">
    <property type="term" value="P:methylation"/>
    <property type="evidence" value="ECO:0007669"/>
    <property type="project" value="UniProtKB-KW"/>
</dbReference>
<evidence type="ECO:0000256" key="11">
    <source>
        <dbReference type="ARBA" id="ARBA00023117"/>
    </source>
</evidence>
<dbReference type="GO" id="GO:0005654">
    <property type="term" value="C:nucleoplasm"/>
    <property type="evidence" value="ECO:0007669"/>
    <property type="project" value="TreeGrafter"/>
</dbReference>
<keyword evidence="6" id="KW-0949">S-adenosyl-L-methionine</keyword>
<dbReference type="PROSITE" id="PS50014">
    <property type="entry name" value="BROMODOMAIN_2"/>
    <property type="match status" value="1"/>
</dbReference>
<feature type="compositionally biased region" description="Acidic residues" evidence="14">
    <location>
        <begin position="558"/>
        <end position="576"/>
    </location>
</feature>
<keyword evidence="11 13" id="KW-0103">Bromodomain</keyword>
<feature type="region of interest" description="Disordered" evidence="14">
    <location>
        <begin position="542"/>
        <end position="581"/>
    </location>
</feature>
<accession>A0A818KYD3</accession>